<comment type="caution">
    <text evidence="1">The sequence shown here is derived from an EMBL/GenBank/DDBJ whole genome shotgun (WGS) entry which is preliminary data.</text>
</comment>
<organism evidence="1">
    <name type="scientific">marine sediment metagenome</name>
    <dbReference type="NCBI Taxonomy" id="412755"/>
    <lineage>
        <taxon>unclassified sequences</taxon>
        <taxon>metagenomes</taxon>
        <taxon>ecological metagenomes</taxon>
    </lineage>
</organism>
<evidence type="ECO:0000313" key="1">
    <source>
        <dbReference type="EMBL" id="KKL80437.1"/>
    </source>
</evidence>
<reference evidence="1" key="1">
    <citation type="journal article" date="2015" name="Nature">
        <title>Complex archaea that bridge the gap between prokaryotes and eukaryotes.</title>
        <authorList>
            <person name="Spang A."/>
            <person name="Saw J.H."/>
            <person name="Jorgensen S.L."/>
            <person name="Zaremba-Niedzwiedzka K."/>
            <person name="Martijn J."/>
            <person name="Lind A.E."/>
            <person name="van Eijk R."/>
            <person name="Schleper C."/>
            <person name="Guy L."/>
            <person name="Ettema T.J."/>
        </authorList>
    </citation>
    <scope>NUCLEOTIDE SEQUENCE</scope>
</reference>
<gene>
    <name evidence="1" type="ORF">LCGC14_2004770</name>
</gene>
<proteinExistence type="predicted"/>
<name>A0A0F9HZ56_9ZZZZ</name>
<dbReference type="AlphaFoldDB" id="A0A0F9HZ56"/>
<dbReference type="EMBL" id="LAZR01022855">
    <property type="protein sequence ID" value="KKL80437.1"/>
    <property type="molecule type" value="Genomic_DNA"/>
</dbReference>
<sequence>MKDKLQRLAALIKKQTLVRYKKQFPNISNSEIYSIVTIKPGRKYTKVDVHTSGKYMVDSEGNIFGIKAYGVIHRGHQYGTLDTIDQYYWGDYTAVKIG</sequence>
<protein>
    <submittedName>
        <fullName evidence="1">Uncharacterized protein</fullName>
    </submittedName>
</protein>
<accession>A0A0F9HZ56</accession>